<gene>
    <name evidence="1" type="ORF">YPIP275_2427</name>
</gene>
<reference evidence="1 2" key="1">
    <citation type="submission" date="2008-01" db="EMBL/GenBank/DDBJ databases">
        <title>Yersinia pestis Strain IP275 project at JCVI/TIGR.</title>
        <authorList>
            <person name="Ravel J."/>
            <person name="Eppinger M."/>
            <person name="Fricke W.F."/>
            <person name="Rosovitz M."/>
            <person name="Lindler L.E."/>
            <person name="Bearden S."/>
            <person name="Shriefer M."/>
        </authorList>
    </citation>
    <scope>NUCLEOTIDE SEQUENCE [LARGE SCALE GENOMIC DNA]</scope>
    <source>
        <strain evidence="1 2">IP275</strain>
    </source>
</reference>
<name>A0AAV3BBC9_YERPE</name>
<evidence type="ECO:0000313" key="1">
    <source>
        <dbReference type="EMBL" id="EDR30376.1"/>
    </source>
</evidence>
<reference evidence="1 2" key="2">
    <citation type="submission" date="2010-03" db="EMBL/GenBank/DDBJ databases">
        <authorList>
            <person name="Payne S.H."/>
            <person name="Sutton G.G."/>
        </authorList>
    </citation>
    <scope>NUCLEOTIDE SEQUENCE [LARGE SCALE GENOMIC DNA]</scope>
    <source>
        <strain evidence="1 2">IP275</strain>
    </source>
</reference>
<accession>A0AAV3BBC9</accession>
<comment type="caution">
    <text evidence="1">The sequence shown here is derived from an EMBL/GenBank/DDBJ whole genome shotgun (WGS) entry which is preliminary data.</text>
</comment>
<evidence type="ECO:0000313" key="2">
    <source>
        <dbReference type="Proteomes" id="UP000004430"/>
    </source>
</evidence>
<sequence length="45" mass="4921">MMRAIDTHFAAFRLLGKATELLPVARIADPLGGTFVSQSSWLECV</sequence>
<protein>
    <submittedName>
        <fullName evidence="1">Uncharacterized protein</fullName>
    </submittedName>
</protein>
<dbReference type="EMBL" id="AAOS02000051">
    <property type="protein sequence ID" value="EDR30376.1"/>
    <property type="molecule type" value="Genomic_DNA"/>
</dbReference>
<organism evidence="1 2">
    <name type="scientific">Yersinia pestis biovar Orientalis str. IP275</name>
    <dbReference type="NCBI Taxonomy" id="373665"/>
    <lineage>
        <taxon>Bacteria</taxon>
        <taxon>Pseudomonadati</taxon>
        <taxon>Pseudomonadota</taxon>
        <taxon>Gammaproteobacteria</taxon>
        <taxon>Enterobacterales</taxon>
        <taxon>Yersiniaceae</taxon>
        <taxon>Yersinia</taxon>
    </lineage>
</organism>
<dbReference type="Proteomes" id="UP000004430">
    <property type="component" value="Unassembled WGS sequence"/>
</dbReference>
<proteinExistence type="predicted"/>
<dbReference type="AlphaFoldDB" id="A0AAV3BBC9"/>